<comment type="caution">
    <text evidence="12">The sequence shown here is derived from an EMBL/GenBank/DDBJ whole genome shotgun (WGS) entry which is preliminary data.</text>
</comment>
<feature type="compositionally biased region" description="Basic and acidic residues" evidence="10">
    <location>
        <begin position="135"/>
        <end position="144"/>
    </location>
</feature>
<proteinExistence type="inferred from homology"/>
<keyword evidence="9 11" id="KW-0472">Membrane</keyword>
<keyword evidence="8 11" id="KW-1133">Transmembrane helix</keyword>
<feature type="transmembrane region" description="Helical" evidence="11">
    <location>
        <begin position="314"/>
        <end position="334"/>
    </location>
</feature>
<evidence type="ECO:0000256" key="8">
    <source>
        <dbReference type="ARBA" id="ARBA00022989"/>
    </source>
</evidence>
<evidence type="ECO:0000313" key="13">
    <source>
        <dbReference type="Proteomes" id="UP001408356"/>
    </source>
</evidence>
<evidence type="ECO:0000256" key="3">
    <source>
        <dbReference type="ARBA" id="ARBA00022448"/>
    </source>
</evidence>
<keyword evidence="4 11" id="KW-0812">Transmembrane</keyword>
<keyword evidence="6" id="KW-0931">ER-Golgi transport</keyword>
<comment type="similarity">
    <text evidence="2">Belongs to the USE1 family.</text>
</comment>
<evidence type="ECO:0008006" key="14">
    <source>
        <dbReference type="Google" id="ProtNLM"/>
    </source>
</evidence>
<dbReference type="InterPro" id="IPR019150">
    <property type="entry name" value="Vesicle_transport_protein_Use1"/>
</dbReference>
<sequence length="339" mass="37721">MARLTQAPMTPRRSVSSPDSFTDLNRLLARLQQSILQADAEREHRLRTSEYERNKASINLEYARTLLTKLEQDALNIKVHSRRQETQADLNRKRDIFEQITERLSELEEISIDSDEDSSDDEDLLGSIQTPSESQDSRSPDRPSHGWGSVEENGDAEAGDSFVDESTLRPDPTPQPQSTSIPETEAQATSTQQALRSRGAPTQQVDTAETTARSQLFGNQPSSPTTALSTTATTEAILDHQRVEQDKLTESLLSMAQALKSQSNAFHGDLEQEKDILAAAGSGMEKSELSMEAASRRMGALRRMTEGKGWWGRMMLYAWIFGLMVVAILIVGVLPKLRF</sequence>
<keyword evidence="7" id="KW-0653">Protein transport</keyword>
<evidence type="ECO:0000256" key="6">
    <source>
        <dbReference type="ARBA" id="ARBA00022892"/>
    </source>
</evidence>
<feature type="compositionally biased region" description="Acidic residues" evidence="10">
    <location>
        <begin position="108"/>
        <end position="124"/>
    </location>
</feature>
<evidence type="ECO:0000256" key="10">
    <source>
        <dbReference type="SAM" id="MobiDB-lite"/>
    </source>
</evidence>
<organism evidence="12 13">
    <name type="scientific">Seiridium unicorne</name>
    <dbReference type="NCBI Taxonomy" id="138068"/>
    <lineage>
        <taxon>Eukaryota</taxon>
        <taxon>Fungi</taxon>
        <taxon>Dikarya</taxon>
        <taxon>Ascomycota</taxon>
        <taxon>Pezizomycotina</taxon>
        <taxon>Sordariomycetes</taxon>
        <taxon>Xylariomycetidae</taxon>
        <taxon>Amphisphaeriales</taxon>
        <taxon>Sporocadaceae</taxon>
        <taxon>Seiridium</taxon>
    </lineage>
</organism>
<dbReference type="Proteomes" id="UP001408356">
    <property type="component" value="Unassembled WGS sequence"/>
</dbReference>
<accession>A0ABR2VHH3</accession>
<dbReference type="Pfam" id="PF09753">
    <property type="entry name" value="Use1"/>
    <property type="match status" value="1"/>
</dbReference>
<dbReference type="PANTHER" id="PTHR13050">
    <property type="entry name" value="USE1-LIKE PROTEIN"/>
    <property type="match status" value="1"/>
</dbReference>
<keyword evidence="5" id="KW-0256">Endoplasmic reticulum</keyword>
<dbReference type="SUPFAM" id="SSF58038">
    <property type="entry name" value="SNARE fusion complex"/>
    <property type="match status" value="1"/>
</dbReference>
<dbReference type="PANTHER" id="PTHR13050:SF7">
    <property type="entry name" value="VESICLE TRANSPORT PROTEIN USE1"/>
    <property type="match status" value="1"/>
</dbReference>
<evidence type="ECO:0000256" key="4">
    <source>
        <dbReference type="ARBA" id="ARBA00022692"/>
    </source>
</evidence>
<keyword evidence="3" id="KW-0813">Transport</keyword>
<evidence type="ECO:0000256" key="11">
    <source>
        <dbReference type="SAM" id="Phobius"/>
    </source>
</evidence>
<feature type="region of interest" description="Disordered" evidence="10">
    <location>
        <begin position="108"/>
        <end position="229"/>
    </location>
</feature>
<protein>
    <recommendedName>
        <fullName evidence="14">Synaptobrevin</fullName>
    </recommendedName>
</protein>
<evidence type="ECO:0000313" key="12">
    <source>
        <dbReference type="EMBL" id="KAK9426231.1"/>
    </source>
</evidence>
<evidence type="ECO:0000256" key="7">
    <source>
        <dbReference type="ARBA" id="ARBA00022927"/>
    </source>
</evidence>
<keyword evidence="13" id="KW-1185">Reference proteome</keyword>
<evidence type="ECO:0000256" key="5">
    <source>
        <dbReference type="ARBA" id="ARBA00022824"/>
    </source>
</evidence>
<name>A0ABR2VHH3_9PEZI</name>
<reference evidence="12 13" key="1">
    <citation type="journal article" date="2024" name="J. Plant Pathol.">
        <title>Sequence and assembly of the genome of Seiridium unicorne, isolate CBS 538.82, causal agent of cypress canker disease.</title>
        <authorList>
            <person name="Scali E."/>
            <person name="Rocca G.D."/>
            <person name="Danti R."/>
            <person name="Garbelotto M."/>
            <person name="Barberini S."/>
            <person name="Baroncelli R."/>
            <person name="Emiliani G."/>
        </authorList>
    </citation>
    <scope>NUCLEOTIDE SEQUENCE [LARGE SCALE GENOMIC DNA]</scope>
    <source>
        <strain evidence="12 13">BM-138-508</strain>
    </source>
</reference>
<evidence type="ECO:0000256" key="1">
    <source>
        <dbReference type="ARBA" id="ARBA00004163"/>
    </source>
</evidence>
<gene>
    <name evidence="12" type="ORF">SUNI508_12502</name>
</gene>
<evidence type="ECO:0000256" key="9">
    <source>
        <dbReference type="ARBA" id="ARBA00023136"/>
    </source>
</evidence>
<dbReference type="EMBL" id="JARVKF010000003">
    <property type="protein sequence ID" value="KAK9426231.1"/>
    <property type="molecule type" value="Genomic_DNA"/>
</dbReference>
<evidence type="ECO:0000256" key="2">
    <source>
        <dbReference type="ARBA" id="ARBA00007891"/>
    </source>
</evidence>
<feature type="compositionally biased region" description="Polar residues" evidence="10">
    <location>
        <begin position="176"/>
        <end position="220"/>
    </location>
</feature>
<comment type="subcellular location">
    <subcellularLocation>
        <location evidence="1">Endoplasmic reticulum membrane</location>
        <topology evidence="1">Single-pass type IV membrane protein</topology>
    </subcellularLocation>
</comment>